<accession>A0A3S8TMQ4</accession>
<dbReference type="GO" id="GO:0003924">
    <property type="term" value="F:GTPase activity"/>
    <property type="evidence" value="ECO:0007669"/>
    <property type="project" value="RHEA"/>
</dbReference>
<keyword evidence="10" id="KW-0548">Nucleotidyltransferase</keyword>
<evidence type="ECO:0000256" key="15">
    <source>
        <dbReference type="ARBA" id="ARBA00022953"/>
    </source>
</evidence>
<comment type="catalytic activity">
    <reaction evidence="19">
        <text>a 5'-end triphospho-adenylyl-adenylyl-cytidylyl-adenosine in mRNA + GDP + H(+) = a 5'-end (5'-triphosphoguanosine)-adenylyl-adenylyl-cytidylyl-adenosine in mRNA + diphosphate</text>
        <dbReference type="Rhea" id="RHEA:65436"/>
        <dbReference type="Rhea" id="RHEA-COMP:16797"/>
        <dbReference type="Rhea" id="RHEA-COMP:16799"/>
        <dbReference type="ChEBI" id="CHEBI:15378"/>
        <dbReference type="ChEBI" id="CHEBI:33019"/>
        <dbReference type="ChEBI" id="CHEBI:58189"/>
        <dbReference type="ChEBI" id="CHEBI:156484"/>
        <dbReference type="ChEBI" id="CHEBI:156503"/>
        <dbReference type="EC" id="2.7.7.88"/>
    </reaction>
</comment>
<evidence type="ECO:0000256" key="21">
    <source>
        <dbReference type="ARBA" id="ARBA00026099"/>
    </source>
</evidence>
<evidence type="ECO:0000313" key="30">
    <source>
        <dbReference type="Proteomes" id="UP000501998"/>
    </source>
</evidence>
<dbReference type="GeneID" id="65102434"/>
<evidence type="ECO:0000256" key="23">
    <source>
        <dbReference type="ARBA" id="ARBA00031012"/>
    </source>
</evidence>
<dbReference type="RefSeq" id="YP_010087182.1">
    <property type="nucleotide sequence ID" value="NC_055509.1"/>
</dbReference>
<evidence type="ECO:0000256" key="14">
    <source>
        <dbReference type="ARBA" id="ARBA00022844"/>
    </source>
</evidence>
<evidence type="ECO:0000256" key="25">
    <source>
        <dbReference type="ARBA" id="ARBA00047370"/>
    </source>
</evidence>
<dbReference type="PROSITE" id="PS50526">
    <property type="entry name" value="RDRP_SSRNA_NEG_NONSEG"/>
    <property type="match status" value="1"/>
</dbReference>
<evidence type="ECO:0000256" key="2">
    <source>
        <dbReference type="ARBA" id="ARBA00004328"/>
    </source>
</evidence>
<dbReference type="PROSITE" id="PS51590">
    <property type="entry name" value="SAM_MT_MNV_L"/>
    <property type="match status" value="1"/>
</dbReference>
<dbReference type="EC" id="2.1.1.375" evidence="21"/>
<comment type="catalytic activity">
    <reaction evidence="25">
        <text>a 5'-end (5'-triphosphoguanosine)-adenylyl-adenylyl-cytidylyl-adenosine in mRNA + 2 S-adenosyl-L-methionine = a 5'-end (N(7)-methyl 5'-triphosphoguanosine)-(2'-O-methyladenylyl)-adenylyl-cytidylyl-adenosine in mRNA + 2 S-adenosyl-L-homocysteine + H(+)</text>
        <dbReference type="Rhea" id="RHEA:65376"/>
        <dbReference type="Rhea" id="RHEA-COMP:16797"/>
        <dbReference type="Rhea" id="RHEA-COMP:16798"/>
        <dbReference type="ChEBI" id="CHEBI:15378"/>
        <dbReference type="ChEBI" id="CHEBI:57856"/>
        <dbReference type="ChEBI" id="CHEBI:59789"/>
        <dbReference type="ChEBI" id="CHEBI:156483"/>
        <dbReference type="ChEBI" id="CHEBI:156484"/>
        <dbReference type="EC" id="2.1.1.375"/>
    </reaction>
</comment>
<keyword evidence="7" id="KW-0507">mRNA processing</keyword>
<dbReference type="EC" id="2.7.7.88" evidence="4"/>
<evidence type="ECO:0000256" key="13">
    <source>
        <dbReference type="ARBA" id="ARBA00022840"/>
    </source>
</evidence>
<evidence type="ECO:0000256" key="19">
    <source>
        <dbReference type="ARBA" id="ARBA00024494"/>
    </source>
</evidence>
<evidence type="ECO:0000256" key="12">
    <source>
        <dbReference type="ARBA" id="ARBA00022801"/>
    </source>
</evidence>
<dbReference type="GO" id="GO:0030430">
    <property type="term" value="C:host cell cytoplasm"/>
    <property type="evidence" value="ECO:0007669"/>
    <property type="project" value="UniProtKB-SubCell"/>
</dbReference>
<evidence type="ECO:0000256" key="9">
    <source>
        <dbReference type="ARBA" id="ARBA00022691"/>
    </source>
</evidence>
<dbReference type="InterPro" id="IPR026890">
    <property type="entry name" value="Mononeg_mRNAcap"/>
</dbReference>
<keyword evidence="11" id="KW-0547">Nucleotide-binding</keyword>
<dbReference type="InterPro" id="IPR039736">
    <property type="entry name" value="L_poly_C"/>
</dbReference>
<dbReference type="GO" id="GO:0004482">
    <property type="term" value="F:mRNA 5'-cap (guanine-N7-)-methyltransferase activity"/>
    <property type="evidence" value="ECO:0007669"/>
    <property type="project" value="InterPro"/>
</dbReference>
<keyword evidence="8" id="KW-0808">Transferase</keyword>
<evidence type="ECO:0000256" key="17">
    <source>
        <dbReference type="ARBA" id="ARBA00023200"/>
    </source>
</evidence>
<evidence type="ECO:0000256" key="11">
    <source>
        <dbReference type="ARBA" id="ARBA00022741"/>
    </source>
</evidence>
<dbReference type="NCBIfam" id="TIGR04198">
    <property type="entry name" value="paramyx_RNAcap"/>
    <property type="match status" value="1"/>
</dbReference>
<gene>
    <name evidence="29" type="primary">L</name>
</gene>
<dbReference type="Proteomes" id="UP000501998">
    <property type="component" value="Segment"/>
</dbReference>
<keyword evidence="6" id="KW-0489">Methyltransferase</keyword>
<evidence type="ECO:0000256" key="18">
    <source>
        <dbReference type="ARBA" id="ARBA00023268"/>
    </source>
</evidence>
<evidence type="ECO:0000259" key="27">
    <source>
        <dbReference type="PROSITE" id="PS50526"/>
    </source>
</evidence>
<evidence type="ECO:0000256" key="26">
    <source>
        <dbReference type="ARBA" id="ARBA00048548"/>
    </source>
</evidence>
<dbReference type="InterPro" id="IPR014023">
    <property type="entry name" value="Mononeg_RNA_pol_cat"/>
</dbReference>
<keyword evidence="5 29" id="KW-0696">RNA-directed RNA polymerase</keyword>
<dbReference type="GO" id="GO:0044423">
    <property type="term" value="C:virion component"/>
    <property type="evidence" value="ECO:0007669"/>
    <property type="project" value="UniProtKB-KW"/>
</dbReference>
<name>A0A3S8TMQ4_9RHAB</name>
<organism evidence="29">
    <name type="scientific">Cuiaba virus</name>
    <dbReference type="NCBI Taxonomy" id="2495751"/>
    <lineage>
        <taxon>Viruses</taxon>
        <taxon>Riboviria</taxon>
        <taxon>Orthornavirae</taxon>
        <taxon>Negarnaviricota</taxon>
        <taxon>Haploviricotina</taxon>
        <taxon>Monjiviricetes</taxon>
        <taxon>Mononegavirales</taxon>
        <taxon>Rhabdoviridae</taxon>
        <taxon>Alpharhabdovirinae</taxon>
        <taxon>Sripuvirus</taxon>
        <taxon>Sripuvirus cuiaba</taxon>
    </lineage>
</organism>
<dbReference type="Pfam" id="PF14318">
    <property type="entry name" value="Mononeg_mRNAcap"/>
    <property type="match status" value="1"/>
</dbReference>
<evidence type="ECO:0000259" key="28">
    <source>
        <dbReference type="PROSITE" id="PS51590"/>
    </source>
</evidence>
<evidence type="ECO:0000256" key="1">
    <source>
        <dbReference type="ARBA" id="ARBA00004192"/>
    </source>
</evidence>
<comment type="catalytic activity">
    <reaction evidence="24">
        <text>a 5'-end (5'-triphosphoguanosine)-adenylyl-adenylyl-cytidylyl-adenosine in mRNA + S-adenosyl-L-methionine = a 5'-end (5'-triphosphoguanosine)-(2'-O-methyladenylyl)-adenylyl-cytidylyl-adenosine in mRNA + S-adenosyl-L-homocysteine + H(+)</text>
        <dbReference type="Rhea" id="RHEA:65380"/>
        <dbReference type="Rhea" id="RHEA-COMP:16797"/>
        <dbReference type="Rhea" id="RHEA-COMP:16801"/>
        <dbReference type="ChEBI" id="CHEBI:15378"/>
        <dbReference type="ChEBI" id="CHEBI:57856"/>
        <dbReference type="ChEBI" id="CHEBI:59789"/>
        <dbReference type="ChEBI" id="CHEBI:156482"/>
        <dbReference type="ChEBI" id="CHEBI:156484"/>
    </reaction>
</comment>
<feature type="domain" description="Mononegavirus-type SAM-dependent 2'-O-MTase" evidence="28">
    <location>
        <begin position="1636"/>
        <end position="1832"/>
    </location>
</feature>
<evidence type="ECO:0000256" key="6">
    <source>
        <dbReference type="ARBA" id="ARBA00022603"/>
    </source>
</evidence>
<evidence type="ECO:0000256" key="5">
    <source>
        <dbReference type="ARBA" id="ARBA00022484"/>
    </source>
</evidence>
<comment type="catalytic activity">
    <reaction evidence="26">
        <text>GTP + H2O = GDP + phosphate + H(+)</text>
        <dbReference type="Rhea" id="RHEA:19669"/>
        <dbReference type="ChEBI" id="CHEBI:15377"/>
        <dbReference type="ChEBI" id="CHEBI:15378"/>
        <dbReference type="ChEBI" id="CHEBI:37565"/>
        <dbReference type="ChEBI" id="CHEBI:43474"/>
        <dbReference type="ChEBI" id="CHEBI:58189"/>
    </reaction>
</comment>
<keyword evidence="15" id="KW-0693">Viral RNA replication</keyword>
<evidence type="ECO:0000256" key="24">
    <source>
        <dbReference type="ARBA" id="ARBA00047332"/>
    </source>
</evidence>
<proteinExistence type="predicted"/>
<dbReference type="InterPro" id="IPR039530">
    <property type="entry name" value="L_methyltransferase_rhabdo"/>
</dbReference>
<dbReference type="Pfam" id="PF21080">
    <property type="entry name" value="Methyltrans_Mon_1st"/>
    <property type="match status" value="1"/>
</dbReference>
<protein>
    <recommendedName>
        <fullName evidence="23">Replicase</fullName>
        <ecNumber evidence="21">2.1.1.375</ecNumber>
        <ecNumber evidence="3">2.7.7.48</ecNumber>
        <ecNumber evidence="4">2.7.7.88</ecNumber>
    </recommendedName>
    <alternativeName>
        <fullName evidence="22">Transcriptase</fullName>
    </alternativeName>
</protein>
<comment type="catalytic activity">
    <reaction evidence="20">
        <text>a 5'-end (5'-triphosphoguanosine)-(2'-O-methyladenylyl)-adenylyl-cytidylyl-adenosine in mRNA + S-adenosyl-L-methionine = a 5'-end (N(7)-methyl 5'-triphosphoguanosine)-(2'-O-methyladenylyl)-adenylyl-cytidylyl-adenosine in mRNA + S-adenosyl-L-homocysteine</text>
        <dbReference type="Rhea" id="RHEA:65440"/>
        <dbReference type="Rhea" id="RHEA-COMP:16798"/>
        <dbReference type="Rhea" id="RHEA-COMP:16801"/>
        <dbReference type="ChEBI" id="CHEBI:57856"/>
        <dbReference type="ChEBI" id="CHEBI:59789"/>
        <dbReference type="ChEBI" id="CHEBI:156482"/>
        <dbReference type="ChEBI" id="CHEBI:156483"/>
    </reaction>
</comment>
<evidence type="ECO:0000256" key="7">
    <source>
        <dbReference type="ARBA" id="ARBA00022664"/>
    </source>
</evidence>
<keyword evidence="13" id="KW-0067">ATP-binding</keyword>
<keyword evidence="17" id="KW-1035">Host cytoplasm</keyword>
<dbReference type="Pfam" id="PF00946">
    <property type="entry name" value="Mononeg_RNA_pol"/>
    <property type="match status" value="1"/>
</dbReference>
<dbReference type="EC" id="2.7.7.48" evidence="3"/>
<keyword evidence="12" id="KW-0378">Hydrolase</keyword>
<keyword evidence="16" id="KW-0506">mRNA capping</keyword>
<dbReference type="GO" id="GO:0005524">
    <property type="term" value="F:ATP binding"/>
    <property type="evidence" value="ECO:0007669"/>
    <property type="project" value="UniProtKB-KW"/>
</dbReference>
<dbReference type="EMBL" id="MH899110">
    <property type="protein sequence ID" value="AZL49346.1"/>
    <property type="molecule type" value="Viral_cRNA"/>
</dbReference>
<reference evidence="29" key="1">
    <citation type="journal article" date="2018" name="Virus Genes">
        <title>Genomic characterisation of Cuiaba and Charleville viruses: arboviruses (family Rhabdoviridae, genus Sripuvirus) infecting reptiles and amphibians.</title>
        <authorList>
            <person name="Vasilakis N."/>
            <person name="Tesh R.B."/>
            <person name="Widen S.G."/>
            <person name="Mirchandani D."/>
            <person name="Walker P.J."/>
        </authorList>
    </citation>
    <scope>NUCLEOTIDE SEQUENCE [LARGE SCALE GENOMIC DNA]</scope>
    <source>
        <strain evidence="29">BeAn 227841</strain>
    </source>
</reference>
<evidence type="ECO:0000256" key="4">
    <source>
        <dbReference type="ARBA" id="ARBA00012582"/>
    </source>
</evidence>
<dbReference type="KEGG" id="vg:65102434"/>
<comment type="subcellular location">
    <subcellularLocation>
        <location evidence="1">Host cytoplasm</location>
    </subcellularLocation>
    <subcellularLocation>
        <location evidence="2">Virion</location>
    </subcellularLocation>
</comment>
<evidence type="ECO:0000313" key="29">
    <source>
        <dbReference type="EMBL" id="AZL49346.1"/>
    </source>
</evidence>
<dbReference type="Pfam" id="PF14314">
    <property type="entry name" value="Methyltrans_Mon_2nd"/>
    <property type="match status" value="1"/>
</dbReference>
<sequence length="2092" mass="242108">MDVEVEEYEYGYEVNEEQSLEDEVSARKKKGDLISISRYDYNLNSPLVLDKVVNIWRYLRKQSILPIYKREEFKRYEDYFREERISIGTLEDPTSQRLYEKTFIKSWVVDRDWINIMKSVISDCNLVAPVVNAFMKGLELSENRFTWEDPMVDELGTKFLIYHKIVILMNNCNCIRGEGLAKLFNWKFFNPDQHKKILCEQHYYIGKDKNLGTVMITKDFVYFSKVKTIASRDQILMIKDILLGRLNLFCTLDPRSQEAADVKGWLSCGDNLIKGYGNDGYKIIKMIEPVCNNLMSKEGNDLIPEFPSFNTFDEYIKQERTKLENEFPLSKRFFEETEKGEIEEIILKFGAFRYFGHPAINYLKGLNDLYDLTHEEKDIDEEFINVLASDLAYKVINTKFIAEGKWYIEVPEEGHILRPYVQSQTWPSNHVIAQIGDNWHKFKLKKCFDIPEFIDPSELYSDKAHSIRKEELKLHLMRYPNDPIPTRRVLQTLTSEADTKWVSFLEEVDKNGLSDDDLIIGLRVKERELKEGGRFFALMSWNLRQYFVVTELLIKKHFLPLFDGLTMADDMNTVITKMISKTGGQDEESCKKVITISNHLDYEKWNNNQRGKSNNPVFKVMGQFLGYPNLILRTHEFFEKSLIYFLNRPDLMCVYQGEIQNKTDIRVCWNGQDGGLEGLRQKGWTITSMLMLNRLPRKNNTLIKTLAQGDNQIVVTSYRPRTWENEVERQMIYNEIFDNNEKIMKEVTICANKMGLRVKKEECMQSIGYLNYGKVLIIKGIIHPIISKRVARISSISNDQLPTMANILSTVGSSILSVSHFSIDMKSMFKLYVFFFALVRRIWELYDCIIGESISALIPVDTDQRMKYLVKLMFLDPSLGGICGMSLSRFLIRGFPDPITEGLCFWKITYNNTKDKVLKAVCIEAGNPKLLAFRPAHFRKIIENPSALNLPGSMSPALMLKEKILEEMIKERHTYKNSIVRNSIDYYSQEHQNIITWLLNLTPLYPKFVSEFYSSTFLGIALSHIGMFQNARTIRNIMKKRLGSSFDEVMVKSERDTINMSLSNSKQRYSQMWECSSSQADRLRLFGWGQKVYGITIVHPLELFGKSGIGNISCEHCLDNGIGFVTTIVPKGFPAEMRKRGPYPSYLGSKTSESTALVNTYEKESKIPLIDRAGKLRISIGWFVNPNGFVADAITDNLSTLTGEDWSIKNKQPFKRTGTSQHRYGCSRQSQGGYCAQNPVLSSHMMTTTDTLEEISKKNYDFMFQAVILYCQYITYLRYKSSEEHLTVHHHINCHDCLREIEETEIEACYPLCLRDVSDTIKLWLPQNCKFSETRIMVDTERIDIEDMPLDLLHEQAGICVGFLYTQERFSKNKLYDESALFPLALRKKLNPTVFCRGIIQGIMISCTGHIVGRKIMDKNSVVRIMIQSLGYYVIRSMSRDKAFISLSLGGELEEYLSTIRHRIPPSYPCNNNDIGLIIETGLKGLLNQQLSNVYRSQKLNEDNLYLYPEMSDKEVMCNYGVLKEMLGQLVKCDPPRRKQLIKLRELKLLLLEEKDSIKPSLWLSKRYKCRIITSEVRHALKNRPFKYEKPSGQVIWGREYTCSCDKIEISGSIEEDTLMINKPPKIKNPFISAIRTGMLATGSHYKIRSIMREFEIHPRDALCAGDGSGGIGAFVLRSNPNTRIIFNSLLELAGEDLRGCKPSPPSAIVDASGNADRCVNLRSCWEKPSDLTQSSTWSYFKDLKRKHKLKINLITMDMQVVDEDAQNAIDNNFLSHGISLLETQCFVVYKTYVHRLLEKNNIVSKLWSRFERVFLSRTGLSSSHTSEIYVVFIDLSRFIKPDFPMWQSVAKWIKQGPCYRSCEEEFNRGLMFLNQNLMCGIPDLLNPDPVLELSNCLQSLGITNKVSLIISNLIQANSANSMSSVCEASIMILISQLTGVFNKESWVPSNTDVENIGAIYCGFSLYLAWINRDFLNYQIPIWMINTYFWIWFGRKEISFSKLKRSKTVRLNQRVSPIQQIFRSLAKMNIKEQMSGRKSIDFFLKKFRQDWDYQCIQRRINLFRNTELNRPEYVTSLSEIQSDDLVEITYTN</sequence>
<evidence type="ECO:0000256" key="16">
    <source>
        <dbReference type="ARBA" id="ARBA00023042"/>
    </source>
</evidence>
<dbReference type="InterPro" id="IPR048397">
    <property type="entry name" value="Methyltrans_Mon_CD"/>
</dbReference>
<keyword evidence="14" id="KW-0946">Virion</keyword>
<evidence type="ECO:0000256" key="10">
    <source>
        <dbReference type="ARBA" id="ARBA00022695"/>
    </source>
</evidence>
<dbReference type="InterPro" id="IPR025786">
    <property type="entry name" value="Mononega_L_MeTrfase"/>
</dbReference>
<evidence type="ECO:0000256" key="3">
    <source>
        <dbReference type="ARBA" id="ARBA00012494"/>
    </source>
</evidence>
<keyword evidence="18" id="KW-0511">Multifunctional enzyme</keyword>
<keyword evidence="9" id="KW-0949">S-adenosyl-L-methionine</keyword>
<keyword evidence="30" id="KW-1185">Reference proteome</keyword>
<dbReference type="GO" id="GO:0003968">
    <property type="term" value="F:RNA-directed RNA polymerase activity"/>
    <property type="evidence" value="ECO:0007669"/>
    <property type="project" value="UniProtKB-KW"/>
</dbReference>
<evidence type="ECO:0000256" key="22">
    <source>
        <dbReference type="ARBA" id="ARBA00030436"/>
    </source>
</evidence>
<evidence type="ECO:0000256" key="8">
    <source>
        <dbReference type="ARBA" id="ARBA00022679"/>
    </source>
</evidence>
<feature type="domain" description="RdRp catalytic" evidence="27">
    <location>
        <begin position="594"/>
        <end position="780"/>
    </location>
</feature>
<evidence type="ECO:0000256" key="20">
    <source>
        <dbReference type="ARBA" id="ARBA00024499"/>
    </source>
</evidence>